<dbReference type="InterPro" id="IPR036890">
    <property type="entry name" value="HATPase_C_sf"/>
</dbReference>
<evidence type="ECO:0000313" key="8">
    <source>
        <dbReference type="Proteomes" id="UP000031599"/>
    </source>
</evidence>
<keyword evidence="3" id="KW-0902">Two-component regulatory system</keyword>
<dbReference type="GO" id="GO:0016020">
    <property type="term" value="C:membrane"/>
    <property type="evidence" value="ECO:0007669"/>
    <property type="project" value="InterPro"/>
</dbReference>
<dbReference type="EMBL" id="JMCC02000033">
    <property type="protein sequence ID" value="KIG16696.1"/>
    <property type="molecule type" value="Genomic_DNA"/>
</dbReference>
<organism evidence="7 8">
    <name type="scientific">Enhygromyxa salina</name>
    <dbReference type="NCBI Taxonomy" id="215803"/>
    <lineage>
        <taxon>Bacteria</taxon>
        <taxon>Pseudomonadati</taxon>
        <taxon>Myxococcota</taxon>
        <taxon>Polyangia</taxon>
        <taxon>Nannocystales</taxon>
        <taxon>Nannocystaceae</taxon>
        <taxon>Enhygromyxa</taxon>
    </lineage>
</organism>
<reference evidence="7 8" key="1">
    <citation type="submission" date="2014-12" db="EMBL/GenBank/DDBJ databases">
        <title>Genome assembly of Enhygromyxa salina DSM 15201.</title>
        <authorList>
            <person name="Sharma G."/>
            <person name="Subramanian S."/>
        </authorList>
    </citation>
    <scope>NUCLEOTIDE SEQUENCE [LARGE SCALE GENOMIC DNA]</scope>
    <source>
        <strain evidence="7 8">DSM 15201</strain>
    </source>
</reference>
<dbReference type="InterPro" id="IPR003594">
    <property type="entry name" value="HATPase_dom"/>
</dbReference>
<dbReference type="Gene3D" id="1.20.5.1930">
    <property type="match status" value="1"/>
</dbReference>
<gene>
    <name evidence="7" type="ORF">DB30_04169</name>
</gene>
<keyword evidence="2 7" id="KW-0418">Kinase</keyword>
<dbReference type="InterPro" id="IPR011712">
    <property type="entry name" value="Sig_transdc_His_kin_sub3_dim/P"/>
</dbReference>
<dbReference type="InterPro" id="IPR050482">
    <property type="entry name" value="Sensor_HK_TwoCompSys"/>
</dbReference>
<evidence type="ECO:0000259" key="6">
    <source>
        <dbReference type="PROSITE" id="PS50109"/>
    </source>
</evidence>
<dbReference type="SUPFAM" id="SSF55874">
    <property type="entry name" value="ATPase domain of HSP90 chaperone/DNA topoisomerase II/histidine kinase"/>
    <property type="match status" value="1"/>
</dbReference>
<dbReference type="InterPro" id="IPR005467">
    <property type="entry name" value="His_kinase_dom"/>
</dbReference>
<evidence type="ECO:0000256" key="2">
    <source>
        <dbReference type="ARBA" id="ARBA00022777"/>
    </source>
</evidence>
<accession>A0A0C2D0G4</accession>
<dbReference type="RefSeq" id="WP_052549126.1">
    <property type="nucleotide sequence ID" value="NZ_JMCC02000033.1"/>
</dbReference>
<evidence type="ECO:0000256" key="4">
    <source>
        <dbReference type="SAM" id="Coils"/>
    </source>
</evidence>
<evidence type="ECO:0000256" key="1">
    <source>
        <dbReference type="ARBA" id="ARBA00022679"/>
    </source>
</evidence>
<evidence type="ECO:0000256" key="5">
    <source>
        <dbReference type="SAM" id="Phobius"/>
    </source>
</evidence>
<dbReference type="PANTHER" id="PTHR24421">
    <property type="entry name" value="NITRATE/NITRITE SENSOR PROTEIN NARX-RELATED"/>
    <property type="match status" value="1"/>
</dbReference>
<proteinExistence type="predicted"/>
<dbReference type="GO" id="GO:0000155">
    <property type="term" value="F:phosphorelay sensor kinase activity"/>
    <property type="evidence" value="ECO:0007669"/>
    <property type="project" value="InterPro"/>
</dbReference>
<dbReference type="Pfam" id="PF02518">
    <property type="entry name" value="HATPase_c"/>
    <property type="match status" value="1"/>
</dbReference>
<keyword evidence="5" id="KW-0812">Transmembrane</keyword>
<feature type="domain" description="Histidine kinase" evidence="6">
    <location>
        <begin position="250"/>
        <end position="446"/>
    </location>
</feature>
<keyword evidence="1" id="KW-0808">Transferase</keyword>
<name>A0A0C2D0G4_9BACT</name>
<dbReference type="PROSITE" id="PS50109">
    <property type="entry name" value="HIS_KIN"/>
    <property type="match status" value="1"/>
</dbReference>
<dbReference type="CDD" id="cd16917">
    <property type="entry name" value="HATPase_UhpB-NarQ-NarX-like"/>
    <property type="match status" value="1"/>
</dbReference>
<keyword evidence="5" id="KW-1133">Transmembrane helix</keyword>
<evidence type="ECO:0000313" key="7">
    <source>
        <dbReference type="EMBL" id="KIG16696.1"/>
    </source>
</evidence>
<dbReference type="Pfam" id="PF07730">
    <property type="entry name" value="HisKA_3"/>
    <property type="match status" value="1"/>
</dbReference>
<dbReference type="PANTHER" id="PTHR24421:SF59">
    <property type="entry name" value="OXYGEN SENSOR HISTIDINE KINASE NREB"/>
    <property type="match status" value="1"/>
</dbReference>
<keyword evidence="5" id="KW-0472">Membrane</keyword>
<feature type="transmembrane region" description="Helical" evidence="5">
    <location>
        <begin position="159"/>
        <end position="178"/>
    </location>
</feature>
<dbReference type="AlphaFoldDB" id="A0A0C2D0G4"/>
<protein>
    <submittedName>
        <fullName evidence="7">Sensor histidine kinase</fullName>
    </submittedName>
</protein>
<dbReference type="SMART" id="SM00387">
    <property type="entry name" value="HATPase_c"/>
    <property type="match status" value="1"/>
</dbReference>
<dbReference type="Proteomes" id="UP000031599">
    <property type="component" value="Unassembled WGS sequence"/>
</dbReference>
<dbReference type="GO" id="GO:0046983">
    <property type="term" value="F:protein dimerization activity"/>
    <property type="evidence" value="ECO:0007669"/>
    <property type="project" value="InterPro"/>
</dbReference>
<feature type="transmembrane region" description="Helical" evidence="5">
    <location>
        <begin position="28"/>
        <end position="48"/>
    </location>
</feature>
<evidence type="ECO:0000256" key="3">
    <source>
        <dbReference type="ARBA" id="ARBA00023012"/>
    </source>
</evidence>
<comment type="caution">
    <text evidence="7">The sequence shown here is derived from an EMBL/GenBank/DDBJ whole genome shotgun (WGS) entry which is preliminary data.</text>
</comment>
<keyword evidence="4" id="KW-0175">Coiled coil</keyword>
<feature type="coiled-coil region" evidence="4">
    <location>
        <begin position="183"/>
        <end position="242"/>
    </location>
</feature>
<sequence length="449" mass="49505">MTDREQLAPEGGLEGVGVNLERYLAARLGPLAFFLLVVVAISAPLVYLGMGVKTIRTRASSTAKLVAELIHEEAQQRPVLWRYDAPKLLRHVSLQTQHQSIVRIDLTDEDGRLIELGQAPPGNADRQLLWYWEPIELEREVGRVWVGVTSRDVERQASLIFLGFAALGALLAGVMYALPLKAIIEAEQRIDASQSALEHLNTNLEATVVVRSSQLQEALEEVRDKEQRLRDLSGRAVAMQEAERRSLSRELHDSAGQALTAIRINLQLLAEIAGNPSAKTMATRTMELADSTLEEIRRVVDRLAPAVLDDLGLQGAVERHCDDFSERTGVEIDYAFADLDKPGVDTGVETAAYRIVQESLTNVARHAKAERVEIHLRRLDAGSLHDRISIEIVDDGEGFDVEQVRAKGRRGLEGMRERVELLGGTIEISATPGEGASIRVELPVKPDSV</sequence>
<dbReference type="Gene3D" id="3.30.565.10">
    <property type="entry name" value="Histidine kinase-like ATPase, C-terminal domain"/>
    <property type="match status" value="1"/>
</dbReference>